<proteinExistence type="predicted"/>
<evidence type="ECO:0000313" key="4">
    <source>
        <dbReference type="EMBL" id="AKX60441.1"/>
    </source>
</evidence>
<feature type="region of interest" description="Disordered" evidence="1">
    <location>
        <begin position="214"/>
        <end position="234"/>
    </location>
</feature>
<evidence type="ECO:0000256" key="1">
    <source>
        <dbReference type="SAM" id="MobiDB-lite"/>
    </source>
</evidence>
<dbReference type="RefSeq" id="WP_053101742.1">
    <property type="nucleotide sequence ID" value="NZ_CP012358.1"/>
</dbReference>
<accession>A0A0K1XGH3</accession>
<dbReference type="Pfam" id="PF10979">
    <property type="entry name" value="DUF2786"/>
    <property type="match status" value="1"/>
</dbReference>
<organism evidence="4 5">
    <name type="scientific">Thiopseudomonas alkaliphila</name>
    <dbReference type="NCBI Taxonomy" id="1697053"/>
    <lineage>
        <taxon>Bacteria</taxon>
        <taxon>Pseudomonadati</taxon>
        <taxon>Pseudomonadota</taxon>
        <taxon>Gammaproteobacteria</taxon>
        <taxon>Pseudomonadales</taxon>
        <taxon>Pseudomonadaceae</taxon>
        <taxon>Thiopseudomonas</taxon>
    </lineage>
</organism>
<feature type="domain" description="DUF2786" evidence="2">
    <location>
        <begin position="5"/>
        <end position="42"/>
    </location>
</feature>
<dbReference type="Pfam" id="PF23771">
    <property type="entry name" value="DUF7168"/>
    <property type="match status" value="1"/>
</dbReference>
<dbReference type="InterPro" id="IPR024498">
    <property type="entry name" value="DUF2786"/>
</dbReference>
<evidence type="ECO:0000259" key="2">
    <source>
        <dbReference type="Pfam" id="PF10979"/>
    </source>
</evidence>
<dbReference type="STRING" id="1697053.AKN87_01650"/>
<dbReference type="GeneID" id="93982974"/>
<dbReference type="AlphaFoldDB" id="A0A0K1XGH3"/>
<dbReference type="PATRIC" id="fig|1697053.3.peg.337"/>
<gene>
    <name evidence="4" type="ORF">AKN88_11260</name>
</gene>
<dbReference type="EMBL" id="CP012365">
    <property type="protein sequence ID" value="AKX60441.1"/>
    <property type="molecule type" value="Genomic_DNA"/>
</dbReference>
<evidence type="ECO:0000259" key="3">
    <source>
        <dbReference type="Pfam" id="PF23771"/>
    </source>
</evidence>
<keyword evidence="5" id="KW-1185">Reference proteome</keyword>
<name>A0A0K1XGH3_9GAMM</name>
<sequence length="234" mass="26041">MSKDRILRRIKKCLALSKSSNEHEAAAALRQAKAMMEKHGITLHDAELPSIEVLDTSAGKHSRARYTIPEKHLINVICSFFGCSVVFSNSHPVIAGEAPAPEICSYAIHVLVRQIQVNRKDSLKEFENQHFKLKPSEAKTFNRSYGIAWVAAVSEKVREFASQITEQIRDAQDQAIRTHFNMGAGGEFREVNKPKIKDSPLEAYALGKGWNDGKQANIQSGMSGQQSPVKRLNS</sequence>
<reference evidence="4 5" key="1">
    <citation type="journal article" date="2015" name="Genome Announc.">
        <title>Genome Sequences of Oblitimonas alkaliphila gen. nov. sp. nov. (Proposed), a Novel Bacterium of the Pseudomonadaceae Family.</title>
        <authorList>
            <person name="Lauer A.C."/>
            <person name="Nicholson A.C."/>
            <person name="Humrighouse B.W."/>
            <person name="Emery B."/>
            <person name="Drobish A."/>
            <person name="Juieng P."/>
            <person name="Loparev V."/>
            <person name="McQuiston J.R."/>
        </authorList>
    </citation>
    <scope>NUCLEOTIDE SEQUENCE [LARGE SCALE GENOMIC DNA]</scope>
    <source>
        <strain evidence="4 5">E5571</strain>
    </source>
</reference>
<protein>
    <submittedName>
        <fullName evidence="4">Uncharacterized protein</fullName>
    </submittedName>
</protein>
<feature type="domain" description="DUF7168" evidence="3">
    <location>
        <begin position="49"/>
        <end position="167"/>
    </location>
</feature>
<dbReference type="KEGG" id="pbb:AKN87_01650"/>
<dbReference type="InterPro" id="IPR055592">
    <property type="entry name" value="DUF7168"/>
</dbReference>
<evidence type="ECO:0000313" key="5">
    <source>
        <dbReference type="Proteomes" id="UP000063953"/>
    </source>
</evidence>
<dbReference type="Proteomes" id="UP000063953">
    <property type="component" value="Chromosome"/>
</dbReference>